<proteinExistence type="predicted"/>
<dbReference type="Proteomes" id="UP000237000">
    <property type="component" value="Unassembled WGS sequence"/>
</dbReference>
<evidence type="ECO:0000313" key="1">
    <source>
        <dbReference type="EMBL" id="PON42772.1"/>
    </source>
</evidence>
<dbReference type="EMBL" id="JXTC01000627">
    <property type="protein sequence ID" value="PON42772.1"/>
    <property type="molecule type" value="Genomic_DNA"/>
</dbReference>
<dbReference type="InParanoid" id="A0A2P5B1V6"/>
<reference evidence="2" key="1">
    <citation type="submission" date="2016-06" db="EMBL/GenBank/DDBJ databases">
        <title>Parallel loss of symbiosis genes in relatives of nitrogen-fixing non-legume Parasponia.</title>
        <authorList>
            <person name="Van Velzen R."/>
            <person name="Holmer R."/>
            <person name="Bu F."/>
            <person name="Rutten L."/>
            <person name="Van Zeijl A."/>
            <person name="Liu W."/>
            <person name="Santuari L."/>
            <person name="Cao Q."/>
            <person name="Sharma T."/>
            <person name="Shen D."/>
            <person name="Roswanjaya Y."/>
            <person name="Wardhani T."/>
            <person name="Kalhor M.S."/>
            <person name="Jansen J."/>
            <person name="Van den Hoogen J."/>
            <person name="Gungor B."/>
            <person name="Hartog M."/>
            <person name="Hontelez J."/>
            <person name="Verver J."/>
            <person name="Yang W.-C."/>
            <person name="Schijlen E."/>
            <person name="Repin R."/>
            <person name="Schilthuizen M."/>
            <person name="Schranz E."/>
            <person name="Heidstra R."/>
            <person name="Miyata K."/>
            <person name="Fedorova E."/>
            <person name="Kohlen W."/>
            <person name="Bisseling T."/>
            <person name="Smit S."/>
            <person name="Geurts R."/>
        </authorList>
    </citation>
    <scope>NUCLEOTIDE SEQUENCE [LARGE SCALE GENOMIC DNA]</scope>
    <source>
        <strain evidence="2">cv. RG33-2</strain>
    </source>
</reference>
<accession>A0A2P5B1V6</accession>
<name>A0A2P5B1V6_TREOI</name>
<dbReference type="AlphaFoldDB" id="A0A2P5B1V6"/>
<organism evidence="1 2">
    <name type="scientific">Trema orientale</name>
    <name type="common">Charcoal tree</name>
    <name type="synonym">Celtis orientalis</name>
    <dbReference type="NCBI Taxonomy" id="63057"/>
    <lineage>
        <taxon>Eukaryota</taxon>
        <taxon>Viridiplantae</taxon>
        <taxon>Streptophyta</taxon>
        <taxon>Embryophyta</taxon>
        <taxon>Tracheophyta</taxon>
        <taxon>Spermatophyta</taxon>
        <taxon>Magnoliopsida</taxon>
        <taxon>eudicotyledons</taxon>
        <taxon>Gunneridae</taxon>
        <taxon>Pentapetalae</taxon>
        <taxon>rosids</taxon>
        <taxon>fabids</taxon>
        <taxon>Rosales</taxon>
        <taxon>Cannabaceae</taxon>
        <taxon>Trema</taxon>
    </lineage>
</organism>
<evidence type="ECO:0000313" key="2">
    <source>
        <dbReference type="Proteomes" id="UP000237000"/>
    </source>
</evidence>
<comment type="caution">
    <text evidence="1">The sequence shown here is derived from an EMBL/GenBank/DDBJ whole genome shotgun (WGS) entry which is preliminary data.</text>
</comment>
<sequence>DLLKCHQRVGQLAPLVIAKTNVSRQLESLAW</sequence>
<feature type="non-terminal residue" evidence="1">
    <location>
        <position position="1"/>
    </location>
</feature>
<gene>
    <name evidence="1" type="ORF">TorRG33x02_335090</name>
</gene>
<protein>
    <submittedName>
        <fullName evidence="1">Uncharacterized protein</fullName>
    </submittedName>
</protein>
<keyword evidence="2" id="KW-1185">Reference proteome</keyword>